<name>A0A366SK73_9ENTE</name>
<accession>A0A366SK73</accession>
<protein>
    <submittedName>
        <fullName evidence="2">Uncharacterized protein</fullName>
    </submittedName>
</protein>
<organism evidence="2 3">
    <name type="scientific">Enterococcus cecorum</name>
    <dbReference type="NCBI Taxonomy" id="44008"/>
    <lineage>
        <taxon>Bacteria</taxon>
        <taxon>Bacillati</taxon>
        <taxon>Bacillota</taxon>
        <taxon>Bacilli</taxon>
        <taxon>Lactobacillales</taxon>
        <taxon>Enterococcaceae</taxon>
        <taxon>Enterococcus</taxon>
    </lineage>
</organism>
<proteinExistence type="predicted"/>
<keyword evidence="1" id="KW-0472">Membrane</keyword>
<dbReference type="RefSeq" id="WP_113783587.1">
    <property type="nucleotide sequence ID" value="NZ_KZ845739.1"/>
</dbReference>
<gene>
    <name evidence="2" type="ORF">EB18_00158</name>
</gene>
<feature type="transmembrane region" description="Helical" evidence="1">
    <location>
        <begin position="60"/>
        <end position="79"/>
    </location>
</feature>
<evidence type="ECO:0000313" key="3">
    <source>
        <dbReference type="Proteomes" id="UP000252800"/>
    </source>
</evidence>
<comment type="caution">
    <text evidence="2">The sequence shown here is derived from an EMBL/GenBank/DDBJ whole genome shotgun (WGS) entry which is preliminary data.</text>
</comment>
<keyword evidence="1" id="KW-1133">Transmembrane helix</keyword>
<evidence type="ECO:0000256" key="1">
    <source>
        <dbReference type="SAM" id="Phobius"/>
    </source>
</evidence>
<evidence type="ECO:0000313" key="2">
    <source>
        <dbReference type="EMBL" id="RBR31735.1"/>
    </source>
</evidence>
<dbReference type="EMBL" id="LEOY01000002">
    <property type="protein sequence ID" value="RBR31735.1"/>
    <property type="molecule type" value="Genomic_DNA"/>
</dbReference>
<sequence length="277" mass="33014">MGQINQIATFDQNSGQLNAEKNKKYGEVYYEKSTRYPIFSVVYTNTSTIAQFFENQYKQVIALSLITLVIILLLALFASKMIEQALNKMKNSFIEASHGQFEITDNKKKFDFWELFTKQLHLNNQVSEISEFSDAYHYMLAEFACFHSDITQQINELNVKFEDSQFTLNEFNQAIDEIVYHIYQEKHRILHEQTMLYNNEIDNTNVNTFNNLSIENIEKEKDFMEYFTQKYPDFFEKIELLHEAKDMYTIEMSKIYESFVRMYISLHEFNENQLGKK</sequence>
<dbReference type="Proteomes" id="UP000252800">
    <property type="component" value="Unassembled WGS sequence"/>
</dbReference>
<dbReference type="AlphaFoldDB" id="A0A366SK73"/>
<keyword evidence="1" id="KW-0812">Transmembrane</keyword>
<reference evidence="2 3" key="1">
    <citation type="submission" date="2015-06" db="EMBL/GenBank/DDBJ databases">
        <title>The Genome Sequence of Enterococcus cecorum 170AEA1.</title>
        <authorList>
            <consortium name="The Broad Institute Genomics Platform"/>
            <consortium name="The Broad Institute Genome Sequencing Center for Infectious Disease"/>
            <person name="Earl A.M."/>
            <person name="Van Tyne D."/>
            <person name="Lebreton F."/>
            <person name="Saavedra J.T."/>
            <person name="Gilmore M.S."/>
            <person name="Manson McGuire A."/>
            <person name="Clock S."/>
            <person name="Crupain M."/>
            <person name="Rangan U."/>
            <person name="Young S."/>
            <person name="Abouelleil A."/>
            <person name="Cao P."/>
            <person name="Chapman S.B."/>
            <person name="Griggs A."/>
            <person name="Priest M."/>
            <person name="Shea T."/>
            <person name="Wortman J."/>
            <person name="Nusbaum C."/>
            <person name="Birren B."/>
        </authorList>
    </citation>
    <scope>NUCLEOTIDE SEQUENCE [LARGE SCALE GENOMIC DNA]</scope>
    <source>
        <strain evidence="2 3">170AEA1</strain>
    </source>
</reference>